<feature type="transmembrane region" description="Helical" evidence="5">
    <location>
        <begin position="342"/>
        <end position="365"/>
    </location>
</feature>
<feature type="transmembrane region" description="Helical" evidence="5">
    <location>
        <begin position="405"/>
        <end position="426"/>
    </location>
</feature>
<dbReference type="Gene3D" id="1.20.1250.20">
    <property type="entry name" value="MFS general substrate transporter like domains"/>
    <property type="match status" value="2"/>
</dbReference>
<keyword evidence="8" id="KW-1185">Reference proteome</keyword>
<dbReference type="PROSITE" id="PS50850">
    <property type="entry name" value="MFS"/>
    <property type="match status" value="1"/>
</dbReference>
<dbReference type="Pfam" id="PF07690">
    <property type="entry name" value="MFS_1"/>
    <property type="match status" value="1"/>
</dbReference>
<feature type="transmembrane region" description="Helical" evidence="5">
    <location>
        <begin position="161"/>
        <end position="181"/>
    </location>
</feature>
<sequence length="435" mass="46688">MAMNIGERERATTLGGLLYLRNGGRGDAGYELRATVAAILGYMLDGMDTMVLSLTLTALGAAFALSSAEQGLLGFVLTGGMVVGGYTFGILADRFGRVRTFTYSILIYSVFTALTAAATGYPWLLVTRFLSGVGTGAEYGIGMTLMSEAFRAKWRGMGSTFVSMGWTVGVVIATVLALLLMPLYGWRAMYLIGVLPALLAAYVRWRIPESPMWVERVRMEGGSGGGKDDGKGRGKGAGIPLRDLFSRGYLRFTAVFLVIAIVAEMGYWGIMIWLPSALLTEYHVAFTRTIYILLATDGMVLLGMLVFGLISDIVGRRVAISAGFIGMTLSVAYFAMSRTASQVLVASLLTGFFVNSYFTIFGALFSEPYPTHARSTAVNFIFNTGRGFGGIAPLLVGILAPAFRISGVIGMFSLLFVVAAIAIWAVPETRGIQLR</sequence>
<dbReference type="PANTHER" id="PTHR23508:SF10">
    <property type="entry name" value="CARBOXYLIC ACID TRANSPORTER PROTEIN HOMOLOG"/>
    <property type="match status" value="1"/>
</dbReference>
<evidence type="ECO:0000259" key="6">
    <source>
        <dbReference type="PROSITE" id="PS50850"/>
    </source>
</evidence>
<dbReference type="GO" id="GO:0046943">
    <property type="term" value="F:carboxylic acid transmembrane transporter activity"/>
    <property type="evidence" value="ECO:0007669"/>
    <property type="project" value="TreeGrafter"/>
</dbReference>
<feature type="transmembrane region" description="Helical" evidence="5">
    <location>
        <begin position="249"/>
        <end position="270"/>
    </location>
</feature>
<evidence type="ECO:0000256" key="1">
    <source>
        <dbReference type="ARBA" id="ARBA00004141"/>
    </source>
</evidence>
<dbReference type="AlphaFoldDB" id="A0A4P2VC92"/>
<dbReference type="KEGG" id="ccai:NAS2_0715"/>
<proteinExistence type="predicted"/>
<dbReference type="EMBL" id="AP018732">
    <property type="protein sequence ID" value="BBE42104.1"/>
    <property type="molecule type" value="Genomic_DNA"/>
</dbReference>
<dbReference type="InterPro" id="IPR011701">
    <property type="entry name" value="MFS"/>
</dbReference>
<evidence type="ECO:0000256" key="2">
    <source>
        <dbReference type="ARBA" id="ARBA00022692"/>
    </source>
</evidence>
<dbReference type="PANTHER" id="PTHR23508">
    <property type="entry name" value="CARBOXYLIC ACID TRANSPORTER PROTEIN HOMOLOG"/>
    <property type="match status" value="1"/>
</dbReference>
<reference evidence="7 8" key="1">
    <citation type="journal article" date="2019" name="ISME J.">
        <title>Isolation and characterization of a thermophilic sulfur- and iron-reducing thaumarchaeote from a terrestrial acidic hot spring.</title>
        <authorList>
            <person name="Kato S."/>
            <person name="Itoh T."/>
            <person name="Yuki M."/>
            <person name="Nagamori M."/>
            <person name="Ohnishi M."/>
            <person name="Uematsu K."/>
            <person name="Suzuki K."/>
            <person name="Takashina T."/>
            <person name="Ohkuma M."/>
        </authorList>
    </citation>
    <scope>NUCLEOTIDE SEQUENCE [LARGE SCALE GENOMIC DNA]</scope>
    <source>
        <strain evidence="7 8">NAS-02</strain>
    </source>
</reference>
<protein>
    <submittedName>
        <fullName evidence="7">Major facilitator superfamily transport protein</fullName>
    </submittedName>
</protein>
<evidence type="ECO:0000256" key="5">
    <source>
        <dbReference type="SAM" id="Phobius"/>
    </source>
</evidence>
<keyword evidence="2 5" id="KW-0812">Transmembrane</keyword>
<dbReference type="PROSITE" id="PS00217">
    <property type="entry name" value="SUGAR_TRANSPORT_2"/>
    <property type="match status" value="1"/>
</dbReference>
<dbReference type="SUPFAM" id="SSF103473">
    <property type="entry name" value="MFS general substrate transporter"/>
    <property type="match status" value="1"/>
</dbReference>
<gene>
    <name evidence="7" type="ORF">NAS2_0715</name>
</gene>
<dbReference type="GO" id="GO:0005886">
    <property type="term" value="C:plasma membrane"/>
    <property type="evidence" value="ECO:0007669"/>
    <property type="project" value="TreeGrafter"/>
</dbReference>
<dbReference type="InterPro" id="IPR020846">
    <property type="entry name" value="MFS_dom"/>
</dbReference>
<name>A0A4P2VC92_9ARCH</name>
<feature type="transmembrane region" description="Helical" evidence="5">
    <location>
        <begin position="49"/>
        <end position="66"/>
    </location>
</feature>
<accession>A0A4P2VC92</accession>
<dbReference type="InterPro" id="IPR036259">
    <property type="entry name" value="MFS_trans_sf"/>
</dbReference>
<dbReference type="Proteomes" id="UP000509448">
    <property type="component" value="Chromosome"/>
</dbReference>
<feature type="transmembrane region" description="Helical" evidence="5">
    <location>
        <begin position="318"/>
        <end position="336"/>
    </location>
</feature>
<dbReference type="InterPro" id="IPR005829">
    <property type="entry name" value="Sugar_transporter_CS"/>
</dbReference>
<evidence type="ECO:0000256" key="4">
    <source>
        <dbReference type="ARBA" id="ARBA00023136"/>
    </source>
</evidence>
<feature type="transmembrane region" description="Helical" evidence="5">
    <location>
        <begin position="290"/>
        <end position="311"/>
    </location>
</feature>
<keyword evidence="3 5" id="KW-1133">Transmembrane helix</keyword>
<feature type="transmembrane region" description="Helical" evidence="5">
    <location>
        <begin position="103"/>
        <end position="123"/>
    </location>
</feature>
<feature type="domain" description="Major facilitator superfamily (MFS) profile" evidence="6">
    <location>
        <begin position="34"/>
        <end position="431"/>
    </location>
</feature>
<feature type="transmembrane region" description="Helical" evidence="5">
    <location>
        <begin position="377"/>
        <end position="399"/>
    </location>
</feature>
<organism evidence="7 8">
    <name type="scientific">Conexivisphaera calida</name>
    <dbReference type="NCBI Taxonomy" id="1874277"/>
    <lineage>
        <taxon>Archaea</taxon>
        <taxon>Nitrososphaerota</taxon>
        <taxon>Conexivisphaeria</taxon>
        <taxon>Conexivisphaerales</taxon>
        <taxon>Conexivisphaeraceae</taxon>
        <taxon>Conexivisphaera</taxon>
    </lineage>
</organism>
<comment type="subcellular location">
    <subcellularLocation>
        <location evidence="1">Membrane</location>
        <topology evidence="1">Multi-pass membrane protein</topology>
    </subcellularLocation>
</comment>
<feature type="transmembrane region" description="Helical" evidence="5">
    <location>
        <begin position="72"/>
        <end position="91"/>
    </location>
</feature>
<evidence type="ECO:0000256" key="3">
    <source>
        <dbReference type="ARBA" id="ARBA00022989"/>
    </source>
</evidence>
<evidence type="ECO:0000313" key="7">
    <source>
        <dbReference type="EMBL" id="BBE42104.1"/>
    </source>
</evidence>
<keyword evidence="4 5" id="KW-0472">Membrane</keyword>
<evidence type="ECO:0000313" key="8">
    <source>
        <dbReference type="Proteomes" id="UP000509448"/>
    </source>
</evidence>